<accession>Q73RE8</accession>
<dbReference type="EMBL" id="AE017226">
    <property type="protein sequence ID" value="AAS10639.1"/>
    <property type="molecule type" value="Genomic_DNA"/>
</dbReference>
<evidence type="ECO:0000313" key="2">
    <source>
        <dbReference type="Proteomes" id="UP000008212"/>
    </source>
</evidence>
<reference evidence="1 2" key="1">
    <citation type="journal article" date="2004" name="Proc. Natl. Acad. Sci. U.S.A.">
        <title>Comparison of the genome of the oral pathogen Treponema denticola with other spirochete genomes.</title>
        <authorList>
            <person name="Seshadri R."/>
            <person name="Myers G.S."/>
            <person name="Tettelin H."/>
            <person name="Eisen J.A."/>
            <person name="Heidelberg J.F."/>
            <person name="Dodson R.J."/>
            <person name="Davidsen T.M."/>
            <person name="DeBoy R.T."/>
            <person name="Fouts D.E."/>
            <person name="Haft D.H."/>
            <person name="Selengut J."/>
            <person name="Ren Q."/>
            <person name="Brinkac L.M."/>
            <person name="Madupu R."/>
            <person name="Kolonay J."/>
            <person name="Durkin S.A."/>
            <person name="Daugherty S.C."/>
            <person name="Shetty J."/>
            <person name="Shvartsbeyn A."/>
            <person name="Gebregeorgis E."/>
            <person name="Geer K."/>
            <person name="Tsegaye G."/>
            <person name="Malek J."/>
            <person name="Ayodeji B."/>
            <person name="Shatsman S."/>
            <person name="McLeod M.P."/>
            <person name="Smajs D."/>
            <person name="Howell J.K."/>
            <person name="Pal S."/>
            <person name="Amin A."/>
            <person name="Vashisth P."/>
            <person name="McNeill T.Z."/>
            <person name="Xiang Q."/>
            <person name="Sodergren E."/>
            <person name="Baca E."/>
            <person name="Weinstock G.M."/>
            <person name="Norris S.J."/>
            <person name="Fraser C.M."/>
            <person name="Paulsen I.T."/>
        </authorList>
    </citation>
    <scope>NUCLEOTIDE SEQUENCE [LARGE SCALE GENOMIC DNA]</scope>
    <source>
        <strain evidence="2">ATCC 35405 / DSM 14222 / CIP 103919 / JCM 8153 / KCTC 15104</strain>
    </source>
</reference>
<name>Q73RE8_TREDE</name>
<proteinExistence type="predicted"/>
<dbReference type="Proteomes" id="UP000008212">
    <property type="component" value="Chromosome"/>
</dbReference>
<organism evidence="1 2">
    <name type="scientific">Treponema denticola (strain ATCC 35405 / DSM 14222 / CIP 103919 / JCM 8153 / KCTC 15104)</name>
    <dbReference type="NCBI Taxonomy" id="243275"/>
    <lineage>
        <taxon>Bacteria</taxon>
        <taxon>Pseudomonadati</taxon>
        <taxon>Spirochaetota</taxon>
        <taxon>Spirochaetia</taxon>
        <taxon>Spirochaetales</taxon>
        <taxon>Treponemataceae</taxon>
        <taxon>Treponema</taxon>
    </lineage>
</organism>
<gene>
    <name evidence="1" type="ordered locus">TDE_0141</name>
</gene>
<dbReference type="AlphaFoldDB" id="Q73RE8"/>
<protein>
    <submittedName>
        <fullName evidence="1">Uncharacterized protein</fullName>
    </submittedName>
</protein>
<dbReference type="HOGENOM" id="CLU_3376595_0_0_12"/>
<evidence type="ECO:0000313" key="1">
    <source>
        <dbReference type="EMBL" id="AAS10639.1"/>
    </source>
</evidence>
<dbReference type="KEGG" id="tde:TDE_0141"/>
<keyword evidence="2" id="KW-1185">Reference proteome</keyword>
<dbReference type="PaxDb" id="243275-TDE_0141"/>
<sequence>MNFYFSYAKLTSAGVLLQAENIPAKGCPHGCPIT</sequence>